<organism evidence="2 3">
    <name type="scientific">Ohtaekwangia kribbensis</name>
    <dbReference type="NCBI Taxonomy" id="688913"/>
    <lineage>
        <taxon>Bacteria</taxon>
        <taxon>Pseudomonadati</taxon>
        <taxon>Bacteroidota</taxon>
        <taxon>Cytophagia</taxon>
        <taxon>Cytophagales</taxon>
        <taxon>Fulvivirgaceae</taxon>
        <taxon>Ohtaekwangia</taxon>
    </lineage>
</organism>
<reference evidence="3" key="1">
    <citation type="journal article" date="2019" name="Int. J. Syst. Evol. Microbiol.">
        <title>The Global Catalogue of Microorganisms (GCM) 10K type strain sequencing project: providing services to taxonomists for standard genome sequencing and annotation.</title>
        <authorList>
            <consortium name="The Broad Institute Genomics Platform"/>
            <consortium name="The Broad Institute Genome Sequencing Center for Infectious Disease"/>
            <person name="Wu L."/>
            <person name="Ma J."/>
        </authorList>
    </citation>
    <scope>NUCLEOTIDE SEQUENCE [LARGE SCALE GENOMIC DNA]</scope>
    <source>
        <strain evidence="3">CCUG 58938</strain>
    </source>
</reference>
<keyword evidence="3" id="KW-1185">Reference proteome</keyword>
<dbReference type="Proteomes" id="UP001597112">
    <property type="component" value="Unassembled WGS sequence"/>
</dbReference>
<gene>
    <name evidence="2" type="ORF">ACFQ21_19250</name>
</gene>
<comment type="caution">
    <text evidence="2">The sequence shown here is derived from an EMBL/GenBank/DDBJ whole genome shotgun (WGS) entry which is preliminary data.</text>
</comment>
<evidence type="ECO:0000259" key="1">
    <source>
        <dbReference type="Pfam" id="PF10988"/>
    </source>
</evidence>
<protein>
    <submittedName>
        <fullName evidence="2">GIN domain-containing protein</fullName>
    </submittedName>
</protein>
<name>A0ABW3K5R0_9BACT</name>
<accession>A0ABW3K5R0</accession>
<dbReference type="InterPro" id="IPR021255">
    <property type="entry name" value="DUF2807"/>
</dbReference>
<proteinExistence type="predicted"/>
<dbReference type="RefSeq" id="WP_377581334.1">
    <property type="nucleotide sequence ID" value="NZ_JBHTKA010000007.1"/>
</dbReference>
<dbReference type="Pfam" id="PF10988">
    <property type="entry name" value="DUF2807"/>
    <property type="match status" value="1"/>
</dbReference>
<sequence>MKRLFTQAVIASACIFNLAGCEIEETPAKNLPSFDYIQSNGSVKFKLVTGIDNRVISTNISDAMYNVSGNTLQVNAAGGSMTVAVKDLNLLWCNACSIENTEPLVADTLNMSVHAGSVDLQDIHINGYLGLNAQNLGTYKFSGYSHFFTVSSINLVSIEAFNLVTDSTHVNSTSVVDTEVNATQVVNVFINSSGSVRYRGNPPIVRLTKTGSGRLIKEN</sequence>
<evidence type="ECO:0000313" key="2">
    <source>
        <dbReference type="EMBL" id="MFD1001474.1"/>
    </source>
</evidence>
<evidence type="ECO:0000313" key="3">
    <source>
        <dbReference type="Proteomes" id="UP001597112"/>
    </source>
</evidence>
<feature type="domain" description="Putative auto-transporter adhesin head GIN" evidence="1">
    <location>
        <begin position="34"/>
        <end position="202"/>
    </location>
</feature>
<dbReference type="Gene3D" id="2.160.20.120">
    <property type="match status" value="1"/>
</dbReference>
<dbReference type="EMBL" id="JBHTKA010000007">
    <property type="protein sequence ID" value="MFD1001474.1"/>
    <property type="molecule type" value="Genomic_DNA"/>
</dbReference>